<sequence>MKLLPILASALAVADFAAGVPTSTDANKSSNSNKNNNSTVDKNYLLIIKDGNSNKNKNYLLTIEDSNSTLKNNDNDTLINKDSNGTNGTIEDSESEMRSKRAELEDPIPGHVQINDTEAERFVANNSILRTAQGMPLPMPLPKDVFNEFKCIGSNHKNSPRMSLQFKGYCEEEYGRCFLRALREYGTLVHNWQCWKRDDGWWQVDYTHLLGDSYLGLPRGSDPVLNAALAQVIGYDPHCTLK</sequence>
<feature type="chain" id="PRO_5040268957" evidence="2">
    <location>
        <begin position="20"/>
        <end position="242"/>
    </location>
</feature>
<gene>
    <name evidence="3" type="ORF">CBYS24578_00010708</name>
</gene>
<evidence type="ECO:0000313" key="4">
    <source>
        <dbReference type="Proteomes" id="UP000754883"/>
    </source>
</evidence>
<keyword evidence="2" id="KW-0732">Signal</keyword>
<evidence type="ECO:0000313" key="3">
    <source>
        <dbReference type="EMBL" id="CAG9988089.1"/>
    </source>
</evidence>
<feature type="compositionally biased region" description="Polar residues" evidence="1">
    <location>
        <begin position="74"/>
        <end position="90"/>
    </location>
</feature>
<dbReference type="EMBL" id="CABFNO020001443">
    <property type="protein sequence ID" value="CAG9988089.1"/>
    <property type="molecule type" value="Genomic_DNA"/>
</dbReference>
<dbReference type="OrthoDB" id="5152241at2759"/>
<evidence type="ECO:0000256" key="1">
    <source>
        <dbReference type="SAM" id="MobiDB-lite"/>
    </source>
</evidence>
<keyword evidence="4" id="KW-1185">Reference proteome</keyword>
<protein>
    <submittedName>
        <fullName evidence="3">Uncharacterized protein</fullName>
    </submittedName>
</protein>
<feature type="region of interest" description="Disordered" evidence="1">
    <location>
        <begin position="74"/>
        <end position="95"/>
    </location>
</feature>
<proteinExistence type="predicted"/>
<comment type="caution">
    <text evidence="3">The sequence shown here is derived from an EMBL/GenBank/DDBJ whole genome shotgun (WGS) entry which is preliminary data.</text>
</comment>
<name>A0A9N9Y458_9HYPO</name>
<reference evidence="3" key="1">
    <citation type="submission" date="2021-10" db="EMBL/GenBank/DDBJ databases">
        <authorList>
            <person name="Piombo E."/>
        </authorList>
    </citation>
    <scope>NUCLEOTIDE SEQUENCE</scope>
</reference>
<dbReference type="Proteomes" id="UP000754883">
    <property type="component" value="Unassembled WGS sequence"/>
</dbReference>
<dbReference type="AlphaFoldDB" id="A0A9N9Y458"/>
<evidence type="ECO:0000256" key="2">
    <source>
        <dbReference type="SAM" id="SignalP"/>
    </source>
</evidence>
<organism evidence="3 4">
    <name type="scientific">Clonostachys byssicola</name>
    <dbReference type="NCBI Taxonomy" id="160290"/>
    <lineage>
        <taxon>Eukaryota</taxon>
        <taxon>Fungi</taxon>
        <taxon>Dikarya</taxon>
        <taxon>Ascomycota</taxon>
        <taxon>Pezizomycotina</taxon>
        <taxon>Sordariomycetes</taxon>
        <taxon>Hypocreomycetidae</taxon>
        <taxon>Hypocreales</taxon>
        <taxon>Bionectriaceae</taxon>
        <taxon>Clonostachys</taxon>
    </lineage>
</organism>
<feature type="signal peptide" evidence="2">
    <location>
        <begin position="1"/>
        <end position="19"/>
    </location>
</feature>
<accession>A0A9N9Y458</accession>